<dbReference type="PANTHER" id="PTHR35333">
    <property type="entry name" value="BETA-LACTAMASE"/>
    <property type="match status" value="1"/>
</dbReference>
<dbReference type="SUPFAM" id="SSF56601">
    <property type="entry name" value="beta-lactamase/transpeptidase-like"/>
    <property type="match status" value="1"/>
</dbReference>
<proteinExistence type="predicted"/>
<evidence type="ECO:0000259" key="2">
    <source>
        <dbReference type="Pfam" id="PF13354"/>
    </source>
</evidence>
<keyword evidence="3" id="KW-0121">Carboxypeptidase</keyword>
<dbReference type="EMBL" id="MWSK01000001">
    <property type="protein sequence ID" value="OXS80186.1"/>
    <property type="molecule type" value="Genomic_DNA"/>
</dbReference>
<accession>A0ABX4ECL4</accession>
<keyword evidence="3" id="KW-0378">Hydrolase</keyword>
<dbReference type="InterPro" id="IPR045155">
    <property type="entry name" value="Beta-lactam_cat"/>
</dbReference>
<feature type="domain" description="Beta-lactamase class A catalytic" evidence="2">
    <location>
        <begin position="67"/>
        <end position="290"/>
    </location>
</feature>
<dbReference type="Pfam" id="PF13354">
    <property type="entry name" value="Beta-lactamase2"/>
    <property type="match status" value="1"/>
</dbReference>
<keyword evidence="1" id="KW-0472">Membrane</keyword>
<keyword evidence="1" id="KW-1133">Transmembrane helix</keyword>
<protein>
    <submittedName>
        <fullName evidence="3">D-alanyl-D-alanine carboxypeptidase</fullName>
    </submittedName>
</protein>
<name>A0ABX4ECL4_9BACI</name>
<keyword evidence="3" id="KW-0645">Protease</keyword>
<evidence type="ECO:0000313" key="3">
    <source>
        <dbReference type="EMBL" id="OXS80186.1"/>
    </source>
</evidence>
<dbReference type="InterPro" id="IPR000871">
    <property type="entry name" value="Beta-lactam_class-A"/>
</dbReference>
<gene>
    <name evidence="3" type="ORF">B1B05_01530</name>
</gene>
<sequence length="378" mass="42821">MVRKEWNLLSMIMWSVAGGVSILVFFLVLFQVHFQREVSQSGPADLVQFVCDNESSKRAALFIRYNGEVIASVNPSVRMPLASTVKIIVAIEYARQAADGRIDPEQPVSLDALRSFYVPKTDGGAHEAWLSHVQAMYGNDSVPLSEVASGMIAYSSNANTEYLLQLLGINNVNDVLSLFGLTDHEPVYPLVSTLFVPARLMTENEWTKKQTAQRIEQMKLAEYRQCSIDIHEHWPPSHQEIKHMYRMMNMTFQKLWSDRLPRSTVEEYATVMAKLNSKSFLSKEVHAYLDPVLEQIMKEPANQQWLLHAGKKGGSTAFVLTEAMYATAKDGGRMELAFFSDGLTVLEQAKLLRALNTFERELLQNESYRQKIKDLFSG</sequence>
<evidence type="ECO:0000313" key="4">
    <source>
        <dbReference type="Proteomes" id="UP000215545"/>
    </source>
</evidence>
<dbReference type="Proteomes" id="UP000215545">
    <property type="component" value="Unassembled WGS sequence"/>
</dbReference>
<evidence type="ECO:0000256" key="1">
    <source>
        <dbReference type="SAM" id="Phobius"/>
    </source>
</evidence>
<keyword evidence="4" id="KW-1185">Reference proteome</keyword>
<feature type="transmembrane region" description="Helical" evidence="1">
    <location>
        <begin position="12"/>
        <end position="34"/>
    </location>
</feature>
<dbReference type="GO" id="GO:0004180">
    <property type="term" value="F:carboxypeptidase activity"/>
    <property type="evidence" value="ECO:0007669"/>
    <property type="project" value="UniProtKB-KW"/>
</dbReference>
<comment type="caution">
    <text evidence="3">The sequence shown here is derived from an EMBL/GenBank/DDBJ whole genome shotgun (WGS) entry which is preliminary data.</text>
</comment>
<organism evidence="3 4">
    <name type="scientific">Domibacillus enclensis</name>
    <dbReference type="NCBI Taxonomy" id="1017273"/>
    <lineage>
        <taxon>Bacteria</taxon>
        <taxon>Bacillati</taxon>
        <taxon>Bacillota</taxon>
        <taxon>Bacilli</taxon>
        <taxon>Bacillales</taxon>
        <taxon>Bacillaceae</taxon>
        <taxon>Domibacillus</taxon>
    </lineage>
</organism>
<dbReference type="Gene3D" id="3.40.710.10">
    <property type="entry name" value="DD-peptidase/beta-lactamase superfamily"/>
    <property type="match status" value="1"/>
</dbReference>
<keyword evidence="1" id="KW-0812">Transmembrane</keyword>
<dbReference type="InterPro" id="IPR012338">
    <property type="entry name" value="Beta-lactam/transpept-like"/>
</dbReference>
<dbReference type="PANTHER" id="PTHR35333:SF3">
    <property type="entry name" value="BETA-LACTAMASE-TYPE TRANSPEPTIDASE FOLD CONTAINING PROTEIN"/>
    <property type="match status" value="1"/>
</dbReference>
<reference evidence="4" key="1">
    <citation type="submission" date="2017-03" db="EMBL/GenBank/DDBJ databases">
        <title>Bacillus sp. V-88(T) DSM27956, whole genome shotgun sequencing project.</title>
        <authorList>
            <person name="Dastager S.G."/>
            <person name="Neurgaonkar P.S."/>
            <person name="Dharne M.S."/>
        </authorList>
    </citation>
    <scope>NUCLEOTIDE SEQUENCE [LARGE SCALE GENOMIC DNA]</scope>
    <source>
        <strain evidence="4">DSM 25145</strain>
    </source>
</reference>